<dbReference type="PIRSF" id="PIRSF000103">
    <property type="entry name" value="HIBADH"/>
    <property type="match status" value="1"/>
</dbReference>
<accession>A0A8J3GDR2</accession>
<dbReference type="Proteomes" id="UP000642829">
    <property type="component" value="Unassembled WGS sequence"/>
</dbReference>
<dbReference type="RefSeq" id="WP_189512968.1">
    <property type="nucleotide sequence ID" value="NZ_BMXG01000006.1"/>
</dbReference>
<dbReference type="GO" id="GO:0050661">
    <property type="term" value="F:NADP binding"/>
    <property type="evidence" value="ECO:0007669"/>
    <property type="project" value="InterPro"/>
</dbReference>
<proteinExistence type="inferred from homology"/>
<dbReference type="Gene3D" id="3.40.50.720">
    <property type="entry name" value="NAD(P)-binding Rossmann-like Domain"/>
    <property type="match status" value="1"/>
</dbReference>
<sequence>MERIGFIGLGVMGQSMARNLIRAGHPLLVYTRTPAKAEALLAEGVIAADSPAMVASQCAITITMLGYPADVEQVYFGEMGIASASPHGALWIDMTTSSPTLARRIDEVAQTQGCMALDAPVSGGDIGAREARLSIMVGGAGEGFARAEPILRILGTNIVHQGQTGSGQLTKMANQIAVAASTMGAAEALAFAKKVGLDSNSVLQSIESGAAGSWSLSNLGPRMLAEDFDPGFYVKHIVKDLGIALDSAEEVGLSLPGLTTATTLFRQLCEDGGSELGTQAIYRLYCS</sequence>
<dbReference type="Pfam" id="PF14833">
    <property type="entry name" value="NAD_binding_11"/>
    <property type="match status" value="1"/>
</dbReference>
<dbReference type="InterPro" id="IPR015815">
    <property type="entry name" value="HIBADH-related"/>
</dbReference>
<dbReference type="GO" id="GO:0016491">
    <property type="term" value="F:oxidoreductase activity"/>
    <property type="evidence" value="ECO:0007669"/>
    <property type="project" value="UniProtKB-KW"/>
</dbReference>
<dbReference type="Pfam" id="PF03446">
    <property type="entry name" value="NAD_binding_2"/>
    <property type="match status" value="1"/>
</dbReference>
<protein>
    <submittedName>
        <fullName evidence="7">Putative oxidoreductase YkwC</fullName>
    </submittedName>
</protein>
<feature type="domain" description="3-hydroxyisobutyrate dehydrogenase-like NAD-binding" evidence="6">
    <location>
        <begin position="165"/>
        <end position="285"/>
    </location>
</feature>
<name>A0A8J3GDR2_9BACT</name>
<feature type="active site" evidence="4">
    <location>
        <position position="171"/>
    </location>
</feature>
<reference evidence="7" key="1">
    <citation type="journal article" date="2014" name="Int. J. Syst. Evol. Microbiol.">
        <title>Complete genome sequence of Corynebacterium casei LMG S-19264T (=DSM 44701T), isolated from a smear-ripened cheese.</title>
        <authorList>
            <consortium name="US DOE Joint Genome Institute (JGI-PGF)"/>
            <person name="Walter F."/>
            <person name="Albersmeier A."/>
            <person name="Kalinowski J."/>
            <person name="Ruckert C."/>
        </authorList>
    </citation>
    <scope>NUCLEOTIDE SEQUENCE</scope>
    <source>
        <strain evidence="7">KCTC 12870</strain>
    </source>
</reference>
<dbReference type="InterPro" id="IPR029154">
    <property type="entry name" value="HIBADH-like_NADP-bd"/>
</dbReference>
<evidence type="ECO:0000313" key="7">
    <source>
        <dbReference type="EMBL" id="GHB97798.1"/>
    </source>
</evidence>
<evidence type="ECO:0000256" key="4">
    <source>
        <dbReference type="PIRSR" id="PIRSR000103-1"/>
    </source>
</evidence>
<dbReference type="PROSITE" id="PS00895">
    <property type="entry name" value="3_HYDROXYISOBUT_DH"/>
    <property type="match status" value="1"/>
</dbReference>
<evidence type="ECO:0000256" key="2">
    <source>
        <dbReference type="ARBA" id="ARBA00023002"/>
    </source>
</evidence>
<organism evidence="7 8">
    <name type="scientific">Cerasicoccus arenae</name>
    <dbReference type="NCBI Taxonomy" id="424488"/>
    <lineage>
        <taxon>Bacteria</taxon>
        <taxon>Pseudomonadati</taxon>
        <taxon>Verrucomicrobiota</taxon>
        <taxon>Opitutia</taxon>
        <taxon>Puniceicoccales</taxon>
        <taxon>Cerasicoccaceae</taxon>
        <taxon>Cerasicoccus</taxon>
    </lineage>
</organism>
<dbReference type="PANTHER" id="PTHR43060:SF15">
    <property type="entry name" value="3-HYDROXYISOBUTYRATE DEHYDROGENASE-LIKE 1, MITOCHONDRIAL-RELATED"/>
    <property type="match status" value="1"/>
</dbReference>
<dbReference type="PANTHER" id="PTHR43060">
    <property type="entry name" value="3-HYDROXYISOBUTYRATE DEHYDROGENASE-LIKE 1, MITOCHONDRIAL-RELATED"/>
    <property type="match status" value="1"/>
</dbReference>
<keyword evidence="2" id="KW-0560">Oxidoreductase</keyword>
<keyword evidence="8" id="KW-1185">Reference proteome</keyword>
<dbReference type="Gene3D" id="1.10.1040.10">
    <property type="entry name" value="N-(1-d-carboxylethyl)-l-norvaline Dehydrogenase, domain 2"/>
    <property type="match status" value="1"/>
</dbReference>
<comment type="similarity">
    <text evidence="1">Belongs to the HIBADH-related family.</text>
</comment>
<dbReference type="SUPFAM" id="SSF51735">
    <property type="entry name" value="NAD(P)-binding Rossmann-fold domains"/>
    <property type="match status" value="1"/>
</dbReference>
<dbReference type="InterPro" id="IPR008927">
    <property type="entry name" value="6-PGluconate_DH-like_C_sf"/>
</dbReference>
<dbReference type="InterPro" id="IPR006115">
    <property type="entry name" value="6PGDH_NADP-bd"/>
</dbReference>
<dbReference type="EMBL" id="BMXG01000006">
    <property type="protein sequence ID" value="GHB97798.1"/>
    <property type="molecule type" value="Genomic_DNA"/>
</dbReference>
<comment type="caution">
    <text evidence="7">The sequence shown here is derived from an EMBL/GenBank/DDBJ whole genome shotgun (WGS) entry which is preliminary data.</text>
</comment>
<dbReference type="AlphaFoldDB" id="A0A8J3GDR2"/>
<reference evidence="7" key="2">
    <citation type="submission" date="2020-09" db="EMBL/GenBank/DDBJ databases">
        <authorList>
            <person name="Sun Q."/>
            <person name="Kim S."/>
        </authorList>
    </citation>
    <scope>NUCLEOTIDE SEQUENCE</scope>
    <source>
        <strain evidence="7">KCTC 12870</strain>
    </source>
</reference>
<evidence type="ECO:0000256" key="1">
    <source>
        <dbReference type="ARBA" id="ARBA00009080"/>
    </source>
</evidence>
<dbReference type="InterPro" id="IPR036291">
    <property type="entry name" value="NAD(P)-bd_dom_sf"/>
</dbReference>
<dbReference type="SUPFAM" id="SSF48179">
    <property type="entry name" value="6-phosphogluconate dehydrogenase C-terminal domain-like"/>
    <property type="match status" value="1"/>
</dbReference>
<evidence type="ECO:0000256" key="3">
    <source>
        <dbReference type="ARBA" id="ARBA00023027"/>
    </source>
</evidence>
<dbReference type="GO" id="GO:0051287">
    <property type="term" value="F:NAD binding"/>
    <property type="evidence" value="ECO:0007669"/>
    <property type="project" value="InterPro"/>
</dbReference>
<dbReference type="InterPro" id="IPR013328">
    <property type="entry name" value="6PGD_dom2"/>
</dbReference>
<keyword evidence="3" id="KW-0520">NAD</keyword>
<evidence type="ECO:0000313" key="8">
    <source>
        <dbReference type="Proteomes" id="UP000642829"/>
    </source>
</evidence>
<feature type="domain" description="6-phosphogluconate dehydrogenase NADP-binding" evidence="5">
    <location>
        <begin position="3"/>
        <end position="162"/>
    </location>
</feature>
<dbReference type="GO" id="GO:0016054">
    <property type="term" value="P:organic acid catabolic process"/>
    <property type="evidence" value="ECO:0007669"/>
    <property type="project" value="UniProtKB-ARBA"/>
</dbReference>
<evidence type="ECO:0000259" key="6">
    <source>
        <dbReference type="Pfam" id="PF14833"/>
    </source>
</evidence>
<evidence type="ECO:0000259" key="5">
    <source>
        <dbReference type="Pfam" id="PF03446"/>
    </source>
</evidence>
<dbReference type="InterPro" id="IPR002204">
    <property type="entry name" value="3-OH-isobutyrate_DH-rel_CS"/>
</dbReference>
<gene>
    <name evidence="7" type="primary">ykwC</name>
    <name evidence="7" type="ORF">GCM10007047_12120</name>
</gene>